<feature type="transmembrane region" description="Helical" evidence="3">
    <location>
        <begin position="67"/>
        <end position="84"/>
    </location>
</feature>
<dbReference type="GeneID" id="84802346"/>
<keyword evidence="3" id="KW-0812">Transmembrane</keyword>
<keyword evidence="3" id="KW-1133">Transmembrane helix</keyword>
<feature type="transmembrane region" description="Helical" evidence="3">
    <location>
        <begin position="148"/>
        <end position="167"/>
    </location>
</feature>
<accession>A0ABX6FJI5</accession>
<dbReference type="InterPro" id="IPR002656">
    <property type="entry name" value="Acyl_transf_3_dom"/>
</dbReference>
<name>A0ABX6FJI5_9BACL</name>
<keyword evidence="5" id="KW-0808">Transferase</keyword>
<keyword evidence="3" id="KW-0472">Membrane</keyword>
<comment type="subcellular location">
    <subcellularLocation>
        <location evidence="1">Membrane</location>
    </subcellularLocation>
</comment>
<protein>
    <submittedName>
        <fullName evidence="5">Acyltransferase family protein</fullName>
    </submittedName>
</protein>
<feature type="transmembrane region" description="Helical" evidence="3">
    <location>
        <begin position="179"/>
        <end position="201"/>
    </location>
</feature>
<reference evidence="5 6" key="1">
    <citation type="submission" date="2019-11" db="EMBL/GenBank/DDBJ databases">
        <title>FDA dAtabase for Regulatory Grade micrObial Sequences (FDA-ARGOS): Supporting development and validation of Infectious Disease Dx tests.</title>
        <authorList>
            <person name="Turner S."/>
            <person name="Byrd R."/>
            <person name="Tallon L."/>
            <person name="Sadzewicz L."/>
            <person name="Vavikolanu K."/>
            <person name="Mehta A."/>
            <person name="Aluvathingal J."/>
            <person name="Nadendla S."/>
            <person name="Myers T."/>
            <person name="Yan Y."/>
            <person name="Sichtig H."/>
        </authorList>
    </citation>
    <scope>NUCLEOTIDE SEQUENCE [LARGE SCALE GENOMIC DNA]</scope>
    <source>
        <strain evidence="5 6">FDAARGOS_742</strain>
    </source>
</reference>
<proteinExistence type="inferred from homology"/>
<evidence type="ECO:0000256" key="3">
    <source>
        <dbReference type="SAM" id="Phobius"/>
    </source>
</evidence>
<sequence length="325" mass="37500">MSNRIALWDNLKFILITLVVAGHFADQLTDYSSIYSSIFLFIYAFHMPLFIFISGYFHSNGNTTKKVLFYVSLGFSYKVISFLVDRINGYSQYTFNLLFDGGLSWFMFVLAIYTFALFLLRDQNKKFFLIGSIILACFVGYDKSIGDFLYLSRAIIFFPFYMLGTMMKSFDIIEFKRKYPLLKLVALLIFIAWGLICIAKIDTLYGLRYIFTGRNAFPDSIIAYGALVRLACYIISTVLGASLILLATSKKIKWISDLGKNTINVYFWHYLLFYTFKPYINFDSIFSSFSFGFIAYSIATIAVTVILSNKIFSFPVNIIRKQIFT</sequence>
<evidence type="ECO:0000256" key="2">
    <source>
        <dbReference type="ARBA" id="ARBA00007400"/>
    </source>
</evidence>
<gene>
    <name evidence="5" type="ORF">FOC50_03640</name>
</gene>
<dbReference type="GO" id="GO:0016746">
    <property type="term" value="F:acyltransferase activity"/>
    <property type="evidence" value="ECO:0007669"/>
    <property type="project" value="UniProtKB-KW"/>
</dbReference>
<feature type="transmembrane region" description="Helical" evidence="3">
    <location>
        <begin position="104"/>
        <end position="120"/>
    </location>
</feature>
<feature type="domain" description="Acyltransferase 3" evidence="4">
    <location>
        <begin position="8"/>
        <end position="308"/>
    </location>
</feature>
<evidence type="ECO:0000259" key="4">
    <source>
        <dbReference type="Pfam" id="PF01757"/>
    </source>
</evidence>
<comment type="similarity">
    <text evidence="2">Belongs to the acyltransferase 3 family.</text>
</comment>
<dbReference type="Pfam" id="PF01757">
    <property type="entry name" value="Acyl_transf_3"/>
    <property type="match status" value="1"/>
</dbReference>
<evidence type="ECO:0000313" key="5">
    <source>
        <dbReference type="EMBL" id="QGS07438.1"/>
    </source>
</evidence>
<dbReference type="PANTHER" id="PTHR37312:SF1">
    <property type="entry name" value="MEMBRANE-BOUND ACYLTRANSFERASE YKRP-RELATED"/>
    <property type="match status" value="1"/>
</dbReference>
<evidence type="ECO:0000313" key="6">
    <source>
        <dbReference type="Proteomes" id="UP000427636"/>
    </source>
</evidence>
<dbReference type="RefSeq" id="WP_006363926.1">
    <property type="nucleotide sequence ID" value="NZ_CP046313.1"/>
</dbReference>
<keyword evidence="6" id="KW-1185">Reference proteome</keyword>
<feature type="transmembrane region" description="Helical" evidence="3">
    <location>
        <begin position="127"/>
        <end position="142"/>
    </location>
</feature>
<feature type="transmembrane region" description="Helical" evidence="3">
    <location>
        <begin position="258"/>
        <end position="276"/>
    </location>
</feature>
<organism evidence="5 6">
    <name type="scientific">Gemella sanguinis</name>
    <dbReference type="NCBI Taxonomy" id="84135"/>
    <lineage>
        <taxon>Bacteria</taxon>
        <taxon>Bacillati</taxon>
        <taxon>Bacillota</taxon>
        <taxon>Bacilli</taxon>
        <taxon>Bacillales</taxon>
        <taxon>Gemellaceae</taxon>
        <taxon>Gemella</taxon>
    </lineage>
</organism>
<dbReference type="PANTHER" id="PTHR37312">
    <property type="entry name" value="MEMBRANE-BOUND ACYLTRANSFERASE YKRP-RELATED"/>
    <property type="match status" value="1"/>
</dbReference>
<keyword evidence="5" id="KW-0012">Acyltransferase</keyword>
<feature type="transmembrane region" description="Helical" evidence="3">
    <location>
        <begin position="35"/>
        <end position="55"/>
    </location>
</feature>
<feature type="transmembrane region" description="Helical" evidence="3">
    <location>
        <begin position="221"/>
        <end position="246"/>
    </location>
</feature>
<feature type="transmembrane region" description="Helical" evidence="3">
    <location>
        <begin position="288"/>
        <end position="312"/>
    </location>
</feature>
<evidence type="ECO:0000256" key="1">
    <source>
        <dbReference type="ARBA" id="ARBA00004370"/>
    </source>
</evidence>
<dbReference type="EMBL" id="CP046313">
    <property type="protein sequence ID" value="QGS07438.1"/>
    <property type="molecule type" value="Genomic_DNA"/>
</dbReference>
<dbReference type="InterPro" id="IPR052734">
    <property type="entry name" value="Nod_factor_acetyltransferase"/>
</dbReference>
<dbReference type="Proteomes" id="UP000427636">
    <property type="component" value="Chromosome"/>
</dbReference>